<comment type="caution">
    <text evidence="2">The sequence shown here is derived from an EMBL/GenBank/DDBJ whole genome shotgun (WGS) entry which is preliminary data.</text>
</comment>
<dbReference type="eggNOG" id="ENOG502ZBYG">
    <property type="taxonomic scope" value="Bacteria"/>
</dbReference>
<dbReference type="AlphaFoldDB" id="L8K0V2"/>
<dbReference type="RefSeq" id="WP_009578262.1">
    <property type="nucleotide sequence ID" value="NZ_AMZN01000009.1"/>
</dbReference>
<organism evidence="2 3">
    <name type="scientific">Fulvivirga imtechensis AK7</name>
    <dbReference type="NCBI Taxonomy" id="1237149"/>
    <lineage>
        <taxon>Bacteria</taxon>
        <taxon>Pseudomonadati</taxon>
        <taxon>Bacteroidota</taxon>
        <taxon>Cytophagia</taxon>
        <taxon>Cytophagales</taxon>
        <taxon>Fulvivirgaceae</taxon>
        <taxon>Fulvivirga</taxon>
    </lineage>
</organism>
<evidence type="ECO:0000313" key="3">
    <source>
        <dbReference type="Proteomes" id="UP000011135"/>
    </source>
</evidence>
<feature type="domain" description="DUF3108" evidence="1">
    <location>
        <begin position="29"/>
        <end position="218"/>
    </location>
</feature>
<accession>L8K0V2</accession>
<dbReference type="EMBL" id="AMZN01000009">
    <property type="protein sequence ID" value="ELR73092.1"/>
    <property type="molecule type" value="Genomic_DNA"/>
</dbReference>
<reference evidence="2 3" key="1">
    <citation type="submission" date="2012-12" db="EMBL/GenBank/DDBJ databases">
        <title>Genome assembly of Fulvivirga imtechensis AK7.</title>
        <authorList>
            <person name="Nupur N."/>
            <person name="Khatri I."/>
            <person name="Kumar R."/>
            <person name="Subramanian S."/>
            <person name="Pinnaka A."/>
        </authorList>
    </citation>
    <scope>NUCLEOTIDE SEQUENCE [LARGE SCALE GENOMIC DNA]</scope>
    <source>
        <strain evidence="2 3">AK7</strain>
    </source>
</reference>
<dbReference type="Gene3D" id="2.40.360.20">
    <property type="match status" value="1"/>
</dbReference>
<dbReference type="STRING" id="1237149.C900_05727"/>
<dbReference type="Pfam" id="PF21347">
    <property type="entry name" value="DUF3108_like"/>
    <property type="match status" value="1"/>
</dbReference>
<dbReference type="Proteomes" id="UP000011135">
    <property type="component" value="Unassembled WGS sequence"/>
</dbReference>
<keyword evidence="3" id="KW-1185">Reference proteome</keyword>
<evidence type="ECO:0000313" key="2">
    <source>
        <dbReference type="EMBL" id="ELR73092.1"/>
    </source>
</evidence>
<dbReference type="InterPro" id="IPR049279">
    <property type="entry name" value="DUF3108-like"/>
</dbReference>
<dbReference type="PATRIC" id="fig|1237149.3.peg.806"/>
<sequence>MKRKLIILLFVWIGWGYAWSQCNPFYNLKQGSEWELTSYNAKDKVTGRQVNQIKSLEETSDGWKAVIYFKNYDKKDELVYEKEVELECADGVIKMDMERFIPEESLQAFRDMEMTIEVDNLEWPSDLDVGKTLDDGSINIKGNIMNMSVDVTDRKVEGKENITTPAGTFESFKVTYKVRTKMMMSMEGNAVDYIAEDVGLVRSETYNKNGKLVGYTLLTGYK</sequence>
<name>L8K0V2_9BACT</name>
<gene>
    <name evidence="2" type="ORF">C900_05727</name>
</gene>
<evidence type="ECO:0000259" key="1">
    <source>
        <dbReference type="Pfam" id="PF21347"/>
    </source>
</evidence>
<dbReference type="OrthoDB" id="665223at2"/>
<protein>
    <recommendedName>
        <fullName evidence="1">DUF3108 domain-containing protein</fullName>
    </recommendedName>
</protein>
<proteinExistence type="predicted"/>